<evidence type="ECO:0000313" key="2">
    <source>
        <dbReference type="Proteomes" id="UP001219518"/>
    </source>
</evidence>
<dbReference type="Proteomes" id="UP001219518">
    <property type="component" value="Unassembled WGS sequence"/>
</dbReference>
<protein>
    <submittedName>
        <fullName evidence="1">Olfactory receptor 2C3</fullName>
    </submittedName>
</protein>
<gene>
    <name evidence="1" type="ORF">KUF71_014919</name>
</gene>
<dbReference type="EMBL" id="JAHWGI010001267">
    <property type="protein sequence ID" value="KAK3926583.1"/>
    <property type="molecule type" value="Genomic_DNA"/>
</dbReference>
<reference evidence="1" key="2">
    <citation type="journal article" date="2023" name="BMC Genomics">
        <title>Pest status, molecular evolution, and epigenetic factors derived from the genome assembly of Frankliniella fusca, a thysanopteran phytovirus vector.</title>
        <authorList>
            <person name="Catto M.A."/>
            <person name="Labadie P.E."/>
            <person name="Jacobson A.L."/>
            <person name="Kennedy G.G."/>
            <person name="Srinivasan R."/>
            <person name="Hunt B.G."/>
        </authorList>
    </citation>
    <scope>NUCLEOTIDE SEQUENCE</scope>
    <source>
        <strain evidence="1">PL_HMW_Pooled</strain>
    </source>
</reference>
<comment type="caution">
    <text evidence="1">The sequence shown here is derived from an EMBL/GenBank/DDBJ whole genome shotgun (WGS) entry which is preliminary data.</text>
</comment>
<evidence type="ECO:0000313" key="1">
    <source>
        <dbReference type="EMBL" id="KAK3926583.1"/>
    </source>
</evidence>
<dbReference type="AlphaFoldDB" id="A0AAE1LNW1"/>
<reference evidence="1" key="1">
    <citation type="submission" date="2021-07" db="EMBL/GenBank/DDBJ databases">
        <authorList>
            <person name="Catto M.A."/>
            <person name="Jacobson A."/>
            <person name="Kennedy G."/>
            <person name="Labadie P."/>
            <person name="Hunt B.G."/>
            <person name="Srinivasan R."/>
        </authorList>
    </citation>
    <scope>NUCLEOTIDE SEQUENCE</scope>
    <source>
        <strain evidence="1">PL_HMW_Pooled</strain>
        <tissue evidence="1">Head</tissue>
    </source>
</reference>
<organism evidence="1 2">
    <name type="scientific">Frankliniella fusca</name>
    <dbReference type="NCBI Taxonomy" id="407009"/>
    <lineage>
        <taxon>Eukaryota</taxon>
        <taxon>Metazoa</taxon>
        <taxon>Ecdysozoa</taxon>
        <taxon>Arthropoda</taxon>
        <taxon>Hexapoda</taxon>
        <taxon>Insecta</taxon>
        <taxon>Pterygota</taxon>
        <taxon>Neoptera</taxon>
        <taxon>Paraneoptera</taxon>
        <taxon>Thysanoptera</taxon>
        <taxon>Terebrantia</taxon>
        <taxon>Thripoidea</taxon>
        <taxon>Thripidae</taxon>
        <taxon>Frankliniella</taxon>
    </lineage>
</organism>
<accession>A0AAE1LNW1</accession>
<name>A0AAE1LNW1_9NEOP</name>
<keyword evidence="2" id="KW-1185">Reference proteome</keyword>
<proteinExistence type="predicted"/>
<keyword evidence="1" id="KW-0675">Receptor</keyword>
<sequence>MAEAGETSEMNTDSPARKKSCRHPIFFQSENAIKVSNLSREITFMEFSNFAIAEAVSKLRNVVWQKETLVSELAVYAHDTIVDETMDVSEILRPPMFASTPAHRTVVMLPTTPTLPQGDTSEVEVLMKGCSPFKKVRRKRNTLFHNTNGDKELVTQSSSVTVLADSANDMQNLTLVLFENIEEPFKEADFKLFLEKQIEKKCVIPDKDKIDKSFIITEYRSDEKSVIVQFSSIAVAEAVCVELQYKEYMGENLALTLIKPVTRNHVLDDNSKDVEIVTPVLFENIEEPFKEADFKLFLEKQIEKKCVIPDKDKIDKSFIITEYKSDEKSVIVQFSSIAVAEAVCVELQFKEYMGENLALTLMESVTRSPLIVDNGKDVEIVTPVLFENIEEPFKEEDFTLFLKRQLEKKCEIPDKDKVDLAFVIKEYKANEKSVIVEFLSVKVAQAVCKELQFKEYMGEKLTLSLENDIVNSRGSNMDESEYVGPLGSVFPLDDTNEPKISLESEEGKVILNEALLKTRSFFSNKHNHSTGYVQIISYLKSKEVDATIPDVTRMRRNLSNNYNTHKKRGNFAWPNYKLCSIIFDGAEITENERVKYDDALIPMDSVAVCKLFTKGAVFTAESRSYLINIITQNSDKRGSMFFWDNVSSLMEKQGYYYSAGDSKEEFGSLEKVYKDIEGTRRRTSAPSTQFISNWKHFNEMRELAKNDVAHNPAFTFSAGSSSLTVTNTEALTRRDSRVNPLKKPQTKAEMKSAISSGVLEQLKRSNDLKERYLQSRES</sequence>